<name>V6HQM6_9LEPT</name>
<gene>
    <name evidence="1" type="ORF">LEP1GSC047_1145</name>
</gene>
<dbReference type="EMBL" id="AHMM02000025">
    <property type="protein sequence ID" value="EQA34759.1"/>
    <property type="molecule type" value="Genomic_DNA"/>
</dbReference>
<organism evidence="1 2">
    <name type="scientific">Leptospira inadai serovar Lyme str. 10</name>
    <dbReference type="NCBI Taxonomy" id="1049790"/>
    <lineage>
        <taxon>Bacteria</taxon>
        <taxon>Pseudomonadati</taxon>
        <taxon>Spirochaetota</taxon>
        <taxon>Spirochaetia</taxon>
        <taxon>Leptospirales</taxon>
        <taxon>Leptospiraceae</taxon>
        <taxon>Leptospira</taxon>
    </lineage>
</organism>
<reference evidence="1 2" key="1">
    <citation type="submission" date="2013-05" db="EMBL/GenBank/DDBJ databases">
        <authorList>
            <person name="Harkins D.M."/>
            <person name="Durkin A.S."/>
            <person name="Brinkac L.M."/>
            <person name="Haft D.H."/>
            <person name="Selengut J.D."/>
            <person name="Sanka R."/>
            <person name="DePew J."/>
            <person name="Purushe J."/>
            <person name="Hartskeerl R.A."/>
            <person name="Ahmed A."/>
            <person name="van der Linden H."/>
            <person name="Goris M.G.A."/>
            <person name="Vinetz J.M."/>
            <person name="Sutton G.G."/>
            <person name="Nierman W.C."/>
            <person name="Fouts D.E."/>
        </authorList>
    </citation>
    <scope>NUCLEOTIDE SEQUENCE [LARGE SCALE GENOMIC DNA]</scope>
    <source>
        <strain evidence="1 2">10</strain>
    </source>
</reference>
<accession>V6HQM6</accession>
<evidence type="ECO:0000313" key="1">
    <source>
        <dbReference type="EMBL" id="EQA34759.1"/>
    </source>
</evidence>
<dbReference type="Proteomes" id="UP000018719">
    <property type="component" value="Unassembled WGS sequence"/>
</dbReference>
<sequence length="43" mass="4935">MFRIPSSKSPKIELAEGIMFFLNILNKMNSLLMKTAIGEEFFP</sequence>
<comment type="caution">
    <text evidence="1">The sequence shown here is derived from an EMBL/GenBank/DDBJ whole genome shotgun (WGS) entry which is preliminary data.</text>
</comment>
<proteinExistence type="predicted"/>
<evidence type="ECO:0000313" key="2">
    <source>
        <dbReference type="Proteomes" id="UP000018719"/>
    </source>
</evidence>
<dbReference type="STRING" id="1049790.LEP1GSC047_1145"/>
<protein>
    <submittedName>
        <fullName evidence="1">Uncharacterized protein</fullName>
    </submittedName>
</protein>
<dbReference type="AlphaFoldDB" id="V6HQM6"/>